<dbReference type="SUPFAM" id="SSF101967">
    <property type="entry name" value="Adhesin YadA, collagen-binding domain"/>
    <property type="match status" value="1"/>
</dbReference>
<comment type="caution">
    <text evidence="3">The sequence shown here is derived from an EMBL/GenBank/DDBJ whole genome shotgun (WGS) entry which is preliminary data.</text>
</comment>
<dbReference type="OrthoDB" id="1247310at2"/>
<evidence type="ECO:0000259" key="2">
    <source>
        <dbReference type="Pfam" id="PF05658"/>
    </source>
</evidence>
<name>A0A1Y1T5N7_9FLAO</name>
<dbReference type="GO" id="GO:0019867">
    <property type="term" value="C:outer membrane"/>
    <property type="evidence" value="ECO:0007669"/>
    <property type="project" value="InterPro"/>
</dbReference>
<evidence type="ECO:0000313" key="3">
    <source>
        <dbReference type="EMBL" id="ORL46367.1"/>
    </source>
</evidence>
<protein>
    <submittedName>
        <fullName evidence="3">Hep_Hag family protein</fullName>
    </submittedName>
</protein>
<dbReference type="InterPro" id="IPR008640">
    <property type="entry name" value="Adhesin_Head_dom"/>
</dbReference>
<dbReference type="EMBL" id="ARYN01000004">
    <property type="protein sequence ID" value="ORL46367.1"/>
    <property type="molecule type" value="Genomic_DNA"/>
</dbReference>
<keyword evidence="4" id="KW-1185">Reference proteome</keyword>
<proteinExistence type="predicted"/>
<feature type="domain" description="Trimeric autotransporter adhesin YadA-like head" evidence="2">
    <location>
        <begin position="236"/>
        <end position="258"/>
    </location>
</feature>
<evidence type="ECO:0000313" key="4">
    <source>
        <dbReference type="Proteomes" id="UP000192746"/>
    </source>
</evidence>
<dbReference type="STRING" id="1185767.IIF7_04957"/>
<organism evidence="3 4">
    <name type="scientific">Zunongwangia atlantica 22II14-10F7</name>
    <dbReference type="NCBI Taxonomy" id="1185767"/>
    <lineage>
        <taxon>Bacteria</taxon>
        <taxon>Pseudomonadati</taxon>
        <taxon>Bacteroidota</taxon>
        <taxon>Flavobacteriia</taxon>
        <taxon>Flavobacteriales</taxon>
        <taxon>Flavobacteriaceae</taxon>
        <taxon>Zunongwangia</taxon>
    </lineage>
</organism>
<dbReference type="RefSeq" id="WP_084840581.1">
    <property type="nucleotide sequence ID" value="NZ_ARYN01000004.1"/>
</dbReference>
<feature type="chain" id="PRO_5012463234" evidence="1">
    <location>
        <begin position="32"/>
        <end position="521"/>
    </location>
</feature>
<dbReference type="AlphaFoldDB" id="A0A1Y1T5N7"/>
<evidence type="ECO:0000256" key="1">
    <source>
        <dbReference type="SAM" id="SignalP"/>
    </source>
</evidence>
<dbReference type="CDD" id="cd12820">
    <property type="entry name" value="LbR_YadA-like"/>
    <property type="match status" value="1"/>
</dbReference>
<feature type="domain" description="Trimeric autotransporter adhesin YadA-like head" evidence="2">
    <location>
        <begin position="171"/>
        <end position="191"/>
    </location>
</feature>
<gene>
    <name evidence="3" type="ORF">IIF7_04957</name>
</gene>
<reference evidence="3 4" key="1">
    <citation type="submission" date="2013-04" db="EMBL/GenBank/DDBJ databases">
        <title>Zunongwangia sp. 22II14-10F7 Genome Sequencing.</title>
        <authorList>
            <person name="Lai Q."/>
            <person name="Shao Z."/>
        </authorList>
    </citation>
    <scope>NUCLEOTIDE SEQUENCE [LARGE SCALE GENOMIC DNA]</scope>
    <source>
        <strain evidence="3 4">22II14-10F7</strain>
    </source>
</reference>
<feature type="domain" description="Trimeric autotransporter adhesin YadA-like head" evidence="2">
    <location>
        <begin position="263"/>
        <end position="279"/>
    </location>
</feature>
<dbReference type="Pfam" id="PF05658">
    <property type="entry name" value="YadA_head"/>
    <property type="match status" value="3"/>
</dbReference>
<dbReference type="InterPro" id="IPR011049">
    <property type="entry name" value="Serralysin-like_metalloprot_C"/>
</dbReference>
<dbReference type="Gene3D" id="2.150.10.10">
    <property type="entry name" value="Serralysin-like metalloprotease, C-terminal"/>
    <property type="match status" value="1"/>
</dbReference>
<dbReference type="Gene3D" id="2.60.120.40">
    <property type="match status" value="1"/>
</dbReference>
<sequence>MKKNYPFKKNLLLTVFSIFFVAFFNSSELSAQVGIGTSNPDPSAVLHIQSTNKGVLLPKVDLQNLTDRNTVNEPTEGLLVYNRRDDNSHDLRKGFYIWDNEKWDKVENQSDIDDIMDEIDERFKELEDGSGWALNGNSLNGSEFLGSTNEQPIVFKVNNVKQAQFGIKDRIAIGRNAVVSGERGFAIGYSAAVSTNDGYAYGRGSSASGNDVYAYGYNSSASGSETYAFGREAASSGTRAYSLGYQSKSSGIDSYSIGREAEASGTHSYAIGYQAKTSQSKVITLGGSDTRTGVGTGSPNSSAMLDVVSTNKGVLVPRIQLDKTDQQNPVSSPANGLLVFNTATRNDVTPGFYYWYNNKWNQMMSEENLGDYFVYAEVFKSDAPTPLNNAGNGSNPSPVWKEVDFGTDVVLSNNVETTDRSIRVPIKGIYRISYSIMISNTGSGGGKDIHFKLQKNNNDVPGSLSIANVKNNDVKTVSKTKLVSLNANDMLKIIAGGSESDSSIVIMSDGTNFNIELVRRL</sequence>
<keyword evidence="1" id="KW-0732">Signal</keyword>
<feature type="signal peptide" evidence="1">
    <location>
        <begin position="1"/>
        <end position="31"/>
    </location>
</feature>
<dbReference type="InterPro" id="IPR008983">
    <property type="entry name" value="Tumour_necrosis_fac-like_dom"/>
</dbReference>
<dbReference type="Proteomes" id="UP000192746">
    <property type="component" value="Unassembled WGS sequence"/>
</dbReference>
<accession>A0A1Y1T5N7</accession>